<dbReference type="GO" id="GO:0016491">
    <property type="term" value="F:oxidoreductase activity"/>
    <property type="evidence" value="ECO:0007669"/>
    <property type="project" value="UniProtKB-KW"/>
</dbReference>
<dbReference type="InterPro" id="IPR045087">
    <property type="entry name" value="Cu-oxidase_fam"/>
</dbReference>
<dbReference type="SUPFAM" id="SSF49503">
    <property type="entry name" value="Cupredoxins"/>
    <property type="match status" value="3"/>
</dbReference>
<evidence type="ECO:0000313" key="9">
    <source>
        <dbReference type="EMBL" id="EWT07750.1"/>
    </source>
</evidence>
<comment type="caution">
    <text evidence="9">The sequence shown here is derived from an EMBL/GenBank/DDBJ whole genome shotgun (WGS) entry which is preliminary data.</text>
</comment>
<dbReference type="Pfam" id="PF00394">
    <property type="entry name" value="Cu-oxidase"/>
    <property type="match status" value="1"/>
</dbReference>
<evidence type="ECO:0000256" key="1">
    <source>
        <dbReference type="ARBA" id="ARBA00022723"/>
    </source>
</evidence>
<dbReference type="InterPro" id="IPR034279">
    <property type="entry name" value="CuRO_3_CopA"/>
</dbReference>
<protein>
    <submittedName>
        <fullName evidence="9">Copper oxidase</fullName>
    </submittedName>
</protein>
<dbReference type="GO" id="GO:0005507">
    <property type="term" value="F:copper ion binding"/>
    <property type="evidence" value="ECO:0007669"/>
    <property type="project" value="InterPro"/>
</dbReference>
<feature type="signal peptide" evidence="5">
    <location>
        <begin position="1"/>
        <end position="23"/>
    </location>
</feature>
<keyword evidence="5" id="KW-0732">Signal</keyword>
<feature type="domain" description="Plastocyanin-like" evidence="8">
    <location>
        <begin position="59"/>
        <end position="170"/>
    </location>
</feature>
<dbReference type="Pfam" id="PF07732">
    <property type="entry name" value="Cu-oxidase_3"/>
    <property type="match status" value="1"/>
</dbReference>
<dbReference type="OrthoDB" id="345021at2"/>
<accession>W9GNP9</accession>
<reference evidence="10" key="1">
    <citation type="submission" date="2013-08" db="EMBL/GenBank/DDBJ databases">
        <title>Intrasporangium oryzae NRRL B-24470.</title>
        <authorList>
            <person name="Liu H."/>
            <person name="Wang G."/>
        </authorList>
    </citation>
    <scope>NUCLEOTIDE SEQUENCE [LARGE SCALE GENOMIC DNA]</scope>
    <source>
        <strain evidence="10">Q5-1</strain>
    </source>
</reference>
<feature type="compositionally biased region" description="Gly residues" evidence="4">
    <location>
        <begin position="207"/>
        <end position="217"/>
    </location>
</feature>
<evidence type="ECO:0000313" key="10">
    <source>
        <dbReference type="Proteomes" id="UP000019494"/>
    </source>
</evidence>
<dbReference type="PANTHER" id="PTHR11709:SF394">
    <property type="entry name" value="FI03373P-RELATED"/>
    <property type="match status" value="1"/>
</dbReference>
<dbReference type="PROSITE" id="PS00080">
    <property type="entry name" value="MULTICOPPER_OXIDASE2"/>
    <property type="match status" value="1"/>
</dbReference>
<proteinExistence type="predicted"/>
<dbReference type="PROSITE" id="PS51318">
    <property type="entry name" value="TAT"/>
    <property type="match status" value="1"/>
</dbReference>
<dbReference type="InterPro" id="IPR008972">
    <property type="entry name" value="Cupredoxin"/>
</dbReference>
<dbReference type="InterPro" id="IPR001117">
    <property type="entry name" value="Cu-oxidase_2nd"/>
</dbReference>
<evidence type="ECO:0000256" key="4">
    <source>
        <dbReference type="SAM" id="MobiDB-lite"/>
    </source>
</evidence>
<dbReference type="PANTHER" id="PTHR11709">
    <property type="entry name" value="MULTI-COPPER OXIDASE"/>
    <property type="match status" value="1"/>
</dbReference>
<evidence type="ECO:0000259" key="8">
    <source>
        <dbReference type="Pfam" id="PF07732"/>
    </source>
</evidence>
<dbReference type="AlphaFoldDB" id="W9GNP9"/>
<keyword evidence="10" id="KW-1185">Reference proteome</keyword>
<dbReference type="InterPro" id="IPR011707">
    <property type="entry name" value="Cu-oxidase-like_N"/>
</dbReference>
<keyword evidence="2" id="KW-0560">Oxidoreductase</keyword>
<name>W9GNP9_9MICO</name>
<dbReference type="InterPro" id="IPR011706">
    <property type="entry name" value="Cu-oxidase_C"/>
</dbReference>
<gene>
    <name evidence="9" type="ORF">N864_23580</name>
</gene>
<dbReference type="CDD" id="cd13870">
    <property type="entry name" value="CuRO_2_CopA_like_1"/>
    <property type="match status" value="1"/>
</dbReference>
<dbReference type="PROSITE" id="PS51257">
    <property type="entry name" value="PROKAR_LIPOPROTEIN"/>
    <property type="match status" value="1"/>
</dbReference>
<dbReference type="Proteomes" id="UP000019494">
    <property type="component" value="Unassembled WGS sequence"/>
</dbReference>
<dbReference type="PATRIC" id="fig|584657.3.peg.278"/>
<dbReference type="InterPro" id="IPR002355">
    <property type="entry name" value="Cu_oxidase_Cu_BS"/>
</dbReference>
<evidence type="ECO:0000259" key="6">
    <source>
        <dbReference type="Pfam" id="PF00394"/>
    </source>
</evidence>
<dbReference type="CDD" id="cd13861">
    <property type="entry name" value="CuRO_1_CumA_like"/>
    <property type="match status" value="1"/>
</dbReference>
<evidence type="ECO:0000256" key="3">
    <source>
        <dbReference type="ARBA" id="ARBA00023008"/>
    </source>
</evidence>
<dbReference type="RefSeq" id="WP_034712521.1">
    <property type="nucleotide sequence ID" value="NZ_AWQS01000005.1"/>
</dbReference>
<dbReference type="Pfam" id="PF07731">
    <property type="entry name" value="Cu-oxidase_2"/>
    <property type="match status" value="1"/>
</dbReference>
<dbReference type="Gene3D" id="2.60.40.420">
    <property type="entry name" value="Cupredoxins - blue copper proteins"/>
    <property type="match status" value="3"/>
</dbReference>
<organism evidence="9 10">
    <name type="scientific">Intrasporangium chromatireducens Q5-1</name>
    <dbReference type="NCBI Taxonomy" id="584657"/>
    <lineage>
        <taxon>Bacteria</taxon>
        <taxon>Bacillati</taxon>
        <taxon>Actinomycetota</taxon>
        <taxon>Actinomycetes</taxon>
        <taxon>Micrococcales</taxon>
        <taxon>Intrasporangiaceae</taxon>
        <taxon>Intrasporangium</taxon>
    </lineage>
</organism>
<dbReference type="InterPro" id="IPR006311">
    <property type="entry name" value="TAT_signal"/>
</dbReference>
<feature type="domain" description="Plastocyanin-like" evidence="6">
    <location>
        <begin position="245"/>
        <end position="340"/>
    </location>
</feature>
<sequence>MNSLSRRRLLLGGLGIAGAGALAACSGTKGAGSAPTFGPPSPVRTTAGQRVTTARLVAKATTLDLGGPQVATWAYGDKAPGPLIRATAGDLVRITIDNQLPADTSIHWHGIALRNAADGVPGMTQDPIKPGTSYTYEFVAPDPGTYFYHPHVGVQLDRGLYAPLVIDDPREPGAYDHEYLVVLDDWVDGTGRTPDDVLQQLITKGGSATGGGMGGMSGMDHGSMGTGSGPTGTSPFGDSGDVTYPHFLINGRVPTAPDVLRAKPGQKVRLRVINAASDTIFTVALGGHRMTVTHSDGFPVQPTETGAFYIGMGERYDATVTLGDGAFPLVAAPFGKQGQAMALIRTGTGSAPPATVRPAELRGPVLLGTSLVATDAARLEKKSADSTAAVQLTGQMAPYAWGINGAKFGDNDPIVLTEGNRVRLDLTNMTMMTHPFHIHGHTFGVIGSGLRKDTVLLPPMASIPVELQADNVGNWAAHCHNIYHAEAGMMVELKYQR</sequence>
<evidence type="ECO:0000256" key="2">
    <source>
        <dbReference type="ARBA" id="ARBA00023002"/>
    </source>
</evidence>
<feature type="chain" id="PRO_5038725852" evidence="5">
    <location>
        <begin position="24"/>
        <end position="497"/>
    </location>
</feature>
<keyword evidence="1" id="KW-0479">Metal-binding</keyword>
<evidence type="ECO:0000259" key="7">
    <source>
        <dbReference type="Pfam" id="PF07731"/>
    </source>
</evidence>
<feature type="region of interest" description="Disordered" evidence="4">
    <location>
        <begin position="29"/>
        <end position="48"/>
    </location>
</feature>
<keyword evidence="3" id="KW-0186">Copper</keyword>
<evidence type="ECO:0000256" key="5">
    <source>
        <dbReference type="SAM" id="SignalP"/>
    </source>
</evidence>
<feature type="domain" description="Plastocyanin-like" evidence="7">
    <location>
        <begin position="389"/>
        <end position="494"/>
    </location>
</feature>
<dbReference type="EMBL" id="AWQS01000005">
    <property type="protein sequence ID" value="EWT07750.1"/>
    <property type="molecule type" value="Genomic_DNA"/>
</dbReference>
<feature type="region of interest" description="Disordered" evidence="4">
    <location>
        <begin position="206"/>
        <end position="234"/>
    </location>
</feature>
<dbReference type="CDD" id="cd13896">
    <property type="entry name" value="CuRO_3_CopA"/>
    <property type="match status" value="1"/>
</dbReference>